<feature type="transmembrane region" description="Helical" evidence="9">
    <location>
        <begin position="206"/>
        <end position="227"/>
    </location>
</feature>
<dbReference type="AlphaFoldDB" id="A0A1T0CP78"/>
<dbReference type="Gene3D" id="3.60.110.10">
    <property type="entry name" value="Carbon-nitrogen hydrolase"/>
    <property type="match status" value="1"/>
</dbReference>
<dbReference type="GO" id="GO:0042158">
    <property type="term" value="P:lipoprotein biosynthetic process"/>
    <property type="evidence" value="ECO:0007669"/>
    <property type="project" value="UniProtKB-UniRule"/>
</dbReference>
<feature type="transmembrane region" description="Helical" evidence="9">
    <location>
        <begin position="73"/>
        <end position="93"/>
    </location>
</feature>
<comment type="similarity">
    <text evidence="2 9">Belongs to the CN hydrolase family. Apolipoprotein N-acyltransferase subfamily.</text>
</comment>
<evidence type="ECO:0000256" key="9">
    <source>
        <dbReference type="HAMAP-Rule" id="MF_01148"/>
    </source>
</evidence>
<feature type="domain" description="CN hydrolase" evidence="10">
    <location>
        <begin position="240"/>
        <end position="483"/>
    </location>
</feature>
<feature type="transmembrane region" description="Helical" evidence="9">
    <location>
        <begin position="105"/>
        <end position="130"/>
    </location>
</feature>
<keyword evidence="8 9" id="KW-0012">Acyltransferase</keyword>
<dbReference type="STRING" id="470453.B0680_05000"/>
<dbReference type="RefSeq" id="WP_078253990.1">
    <property type="nucleotide sequence ID" value="NZ_MUYU01000012.1"/>
</dbReference>
<evidence type="ECO:0000313" key="12">
    <source>
        <dbReference type="Proteomes" id="UP000189800"/>
    </source>
</evidence>
<comment type="caution">
    <text evidence="11">The sequence shown here is derived from an EMBL/GenBank/DDBJ whole genome shotgun (WGS) entry which is preliminary data.</text>
</comment>
<feature type="transmembrane region" description="Helical" evidence="9">
    <location>
        <begin position="490"/>
        <end position="512"/>
    </location>
</feature>
<dbReference type="CDD" id="cd07571">
    <property type="entry name" value="ALP_N-acyl_transferase"/>
    <property type="match status" value="1"/>
</dbReference>
<comment type="catalytic activity">
    <reaction evidence="9">
        <text>N-terminal S-1,2-diacyl-sn-glyceryl-L-cysteinyl-[lipoprotein] + a glycerophospholipid = N-acyl-S-1,2-diacyl-sn-glyceryl-L-cysteinyl-[lipoprotein] + a 2-acyl-sn-glycero-3-phospholipid + H(+)</text>
        <dbReference type="Rhea" id="RHEA:48228"/>
        <dbReference type="Rhea" id="RHEA-COMP:14681"/>
        <dbReference type="Rhea" id="RHEA-COMP:14684"/>
        <dbReference type="ChEBI" id="CHEBI:15378"/>
        <dbReference type="ChEBI" id="CHEBI:136912"/>
        <dbReference type="ChEBI" id="CHEBI:140656"/>
        <dbReference type="ChEBI" id="CHEBI:140657"/>
        <dbReference type="ChEBI" id="CHEBI:140660"/>
        <dbReference type="EC" id="2.3.1.269"/>
    </reaction>
</comment>
<keyword evidence="7 9" id="KW-0472">Membrane</keyword>
<keyword evidence="5 9" id="KW-0812">Transmembrane</keyword>
<dbReference type="NCBIfam" id="TIGR00546">
    <property type="entry name" value="lnt"/>
    <property type="match status" value="1"/>
</dbReference>
<dbReference type="GO" id="GO:0016410">
    <property type="term" value="F:N-acyltransferase activity"/>
    <property type="evidence" value="ECO:0007669"/>
    <property type="project" value="UniProtKB-UniRule"/>
</dbReference>
<feature type="transmembrane region" description="Helical" evidence="9">
    <location>
        <begin position="150"/>
        <end position="167"/>
    </location>
</feature>
<dbReference type="OrthoDB" id="9804277at2"/>
<dbReference type="Proteomes" id="UP000189800">
    <property type="component" value="Unassembled WGS sequence"/>
</dbReference>
<evidence type="ECO:0000256" key="1">
    <source>
        <dbReference type="ARBA" id="ARBA00004651"/>
    </source>
</evidence>
<organism evidence="11 12">
    <name type="scientific">Moraxella pluranimalium</name>
    <dbReference type="NCBI Taxonomy" id="470453"/>
    <lineage>
        <taxon>Bacteria</taxon>
        <taxon>Pseudomonadati</taxon>
        <taxon>Pseudomonadota</taxon>
        <taxon>Gammaproteobacteria</taxon>
        <taxon>Moraxellales</taxon>
        <taxon>Moraxellaceae</taxon>
        <taxon>Moraxella</taxon>
    </lineage>
</organism>
<evidence type="ECO:0000256" key="6">
    <source>
        <dbReference type="ARBA" id="ARBA00022989"/>
    </source>
</evidence>
<name>A0A1T0CP78_9GAMM</name>
<evidence type="ECO:0000256" key="8">
    <source>
        <dbReference type="ARBA" id="ARBA00023315"/>
    </source>
</evidence>
<feature type="transmembrane region" description="Helical" evidence="9">
    <location>
        <begin position="48"/>
        <end position="66"/>
    </location>
</feature>
<keyword evidence="6 9" id="KW-1133">Transmembrane helix</keyword>
<evidence type="ECO:0000256" key="5">
    <source>
        <dbReference type="ARBA" id="ARBA00022692"/>
    </source>
</evidence>
<comment type="pathway">
    <text evidence="9">Protein modification; lipoprotein biosynthesis (N-acyl transfer).</text>
</comment>
<sequence>MSTATASTPKLIRNRKHATQAKSLPMALAMPIALLAGAIFSLSLAPYYLYPIAIISPMVLYVLLLGAKNPRQAFWLGEAYGFGTWAVGAFWLFTSIHQYGGIPAWLGYVMIGLMALIMGLFHAVMAWAFVRFTAHQPLAFAGFWVVQEWLKTWFLTGFPWLFVGYAFTEVTWLNGIAPMVGVFGLSFLAVLFGAATIELFRVRGGYMLISAVLTGIAVLLSLANIHWTTPTGKSSSVSLVQGNIPQDMKWLAEYQMQTLGIYAGLSQSEWGRDIVIWPEAAIPILQDDAWPFIAEVANHAYESKSAWVTGVPYREIHQDGAGMDLYNSVMAFDGTQAGVYKKQRLVPFGEYIPFGGLLDILPNLAGMQNAQGFSRGTDTQSPLIANGEKMGLAICYEVAYPDTTRRNAIDTDFLLTVSNDAWFGTSAGPMQHLQMVQMRSLETGRYFVRATNNGVTAIINEKGQVIASLPQFEQAVLRGDVPSMTGKTPFMILGHYPVLIIGILLILLSILANRMNNTSAKKEKYYTAKGVADR</sequence>
<reference evidence="11 12" key="1">
    <citation type="submission" date="2017-02" db="EMBL/GenBank/DDBJ databases">
        <title>Draft genome sequence of Moraxella pluranimalium CCUG 54913T type strain.</title>
        <authorList>
            <person name="Salva-Serra F."/>
            <person name="Engstrom-Jakobsson H."/>
            <person name="Thorell K."/>
            <person name="Jaen-Luchoro D."/>
            <person name="Gonzales-Siles L."/>
            <person name="Karlsson R."/>
            <person name="Yazdan S."/>
            <person name="Boulund F."/>
            <person name="Johnning A."/>
            <person name="Engstrand L."/>
            <person name="Kristiansson E."/>
            <person name="Moore E."/>
        </authorList>
    </citation>
    <scope>NUCLEOTIDE SEQUENCE [LARGE SCALE GENOMIC DNA]</scope>
    <source>
        <strain evidence="11 12">CCUG 54913</strain>
    </source>
</reference>
<feature type="transmembrane region" description="Helical" evidence="9">
    <location>
        <begin position="23"/>
        <end position="42"/>
    </location>
</feature>
<dbReference type="GO" id="GO:0005886">
    <property type="term" value="C:plasma membrane"/>
    <property type="evidence" value="ECO:0007669"/>
    <property type="project" value="UniProtKB-SubCell"/>
</dbReference>
<comment type="subcellular location">
    <subcellularLocation>
        <location evidence="1 9">Cell membrane</location>
        <topology evidence="1 9">Multi-pass membrane protein</topology>
    </subcellularLocation>
</comment>
<dbReference type="EMBL" id="MUYU01000012">
    <property type="protein sequence ID" value="OOS24146.1"/>
    <property type="molecule type" value="Genomic_DNA"/>
</dbReference>
<dbReference type="PANTHER" id="PTHR38686">
    <property type="entry name" value="APOLIPOPROTEIN N-ACYLTRANSFERASE"/>
    <property type="match status" value="1"/>
</dbReference>
<dbReference type="SUPFAM" id="SSF56317">
    <property type="entry name" value="Carbon-nitrogen hydrolase"/>
    <property type="match status" value="1"/>
</dbReference>
<dbReference type="PROSITE" id="PS50263">
    <property type="entry name" value="CN_HYDROLASE"/>
    <property type="match status" value="1"/>
</dbReference>
<dbReference type="InterPro" id="IPR003010">
    <property type="entry name" value="C-N_Hydrolase"/>
</dbReference>
<evidence type="ECO:0000256" key="4">
    <source>
        <dbReference type="ARBA" id="ARBA00022679"/>
    </source>
</evidence>
<evidence type="ECO:0000313" key="11">
    <source>
        <dbReference type="EMBL" id="OOS24146.1"/>
    </source>
</evidence>
<keyword evidence="3 9" id="KW-1003">Cell membrane</keyword>
<dbReference type="UniPathway" id="UPA00666"/>
<dbReference type="InterPro" id="IPR036526">
    <property type="entry name" value="C-N_Hydrolase_sf"/>
</dbReference>
<keyword evidence="12" id="KW-1185">Reference proteome</keyword>
<evidence type="ECO:0000256" key="2">
    <source>
        <dbReference type="ARBA" id="ARBA00010065"/>
    </source>
</evidence>
<dbReference type="EC" id="2.3.1.269" evidence="9"/>
<keyword evidence="4 9" id="KW-0808">Transferase</keyword>
<dbReference type="Pfam" id="PF20154">
    <property type="entry name" value="LNT_N"/>
    <property type="match status" value="1"/>
</dbReference>
<feature type="transmembrane region" description="Helical" evidence="9">
    <location>
        <begin position="173"/>
        <end position="194"/>
    </location>
</feature>
<protein>
    <recommendedName>
        <fullName evidence="9">Apolipoprotein N-acyltransferase</fullName>
        <shortName evidence="9">ALP N-acyltransferase</shortName>
        <ecNumber evidence="9">2.3.1.269</ecNumber>
    </recommendedName>
</protein>
<comment type="function">
    <text evidence="9">Catalyzes the phospholipid dependent N-acylation of the N-terminal cysteine of apolipoprotein, the last step in lipoprotein maturation.</text>
</comment>
<dbReference type="InterPro" id="IPR045378">
    <property type="entry name" value="LNT_N"/>
</dbReference>
<evidence type="ECO:0000256" key="3">
    <source>
        <dbReference type="ARBA" id="ARBA00022475"/>
    </source>
</evidence>
<dbReference type="HAMAP" id="MF_01148">
    <property type="entry name" value="Lnt"/>
    <property type="match status" value="1"/>
</dbReference>
<proteinExistence type="inferred from homology"/>
<evidence type="ECO:0000259" key="10">
    <source>
        <dbReference type="PROSITE" id="PS50263"/>
    </source>
</evidence>
<keyword evidence="11" id="KW-0449">Lipoprotein</keyword>
<evidence type="ECO:0000256" key="7">
    <source>
        <dbReference type="ARBA" id="ARBA00023136"/>
    </source>
</evidence>
<dbReference type="Pfam" id="PF00795">
    <property type="entry name" value="CN_hydrolase"/>
    <property type="match status" value="1"/>
</dbReference>
<dbReference type="PANTHER" id="PTHR38686:SF1">
    <property type="entry name" value="APOLIPOPROTEIN N-ACYLTRANSFERASE"/>
    <property type="match status" value="1"/>
</dbReference>
<gene>
    <name evidence="9" type="primary">lnt</name>
    <name evidence="11" type="ORF">B0680_05000</name>
</gene>
<accession>A0A1T0CP78</accession>
<dbReference type="InterPro" id="IPR004563">
    <property type="entry name" value="Apolipo_AcylTrfase"/>
</dbReference>